<sequence>MAAFSSIIFPLEDIVMSSPFPLVGLPGENPLLVLFETLTDSGGQSFVAPLPGDVVLAILLSKPPKHIVQAHSRCHVLSCRRSSLCKWAMSEGLGGEWFHLFSYPLSLNPKDVARGVRVS</sequence>
<name>Q69ND2_ORYSJ</name>
<dbReference type="Proteomes" id="UP000000763">
    <property type="component" value="Chromosome 9"/>
</dbReference>
<evidence type="ECO:0000313" key="1">
    <source>
        <dbReference type="EMBL" id="BAD36209.1"/>
    </source>
</evidence>
<accession>Q69ND2</accession>
<proteinExistence type="predicted"/>
<evidence type="ECO:0000313" key="2">
    <source>
        <dbReference type="Proteomes" id="UP000000763"/>
    </source>
</evidence>
<organism evidence="1 2">
    <name type="scientific">Oryza sativa subsp. japonica</name>
    <name type="common">Rice</name>
    <dbReference type="NCBI Taxonomy" id="39947"/>
    <lineage>
        <taxon>Eukaryota</taxon>
        <taxon>Viridiplantae</taxon>
        <taxon>Streptophyta</taxon>
        <taxon>Embryophyta</taxon>
        <taxon>Tracheophyta</taxon>
        <taxon>Spermatophyta</taxon>
        <taxon>Magnoliopsida</taxon>
        <taxon>Liliopsida</taxon>
        <taxon>Poales</taxon>
        <taxon>Poaceae</taxon>
        <taxon>BOP clade</taxon>
        <taxon>Oryzoideae</taxon>
        <taxon>Oryzeae</taxon>
        <taxon>Oryzinae</taxon>
        <taxon>Oryza</taxon>
        <taxon>Oryza sativa</taxon>
    </lineage>
</organism>
<protein>
    <submittedName>
        <fullName evidence="1">Uncharacterized protein</fullName>
    </submittedName>
</protein>
<gene>
    <name evidence="1" type="primary">OJ1742_G01.11</name>
</gene>
<reference evidence="2" key="2">
    <citation type="journal article" date="2008" name="Nucleic Acids Res.">
        <title>The rice annotation project database (RAP-DB): 2008 update.</title>
        <authorList>
            <consortium name="The rice annotation project (RAP)"/>
        </authorList>
    </citation>
    <scope>GENOME REANNOTATION</scope>
    <source>
        <strain evidence="2">cv. Nipponbare</strain>
    </source>
</reference>
<reference evidence="2" key="1">
    <citation type="journal article" date="2005" name="Nature">
        <title>The map-based sequence of the rice genome.</title>
        <authorList>
            <consortium name="International rice genome sequencing project (IRGSP)"/>
            <person name="Matsumoto T."/>
            <person name="Wu J."/>
            <person name="Kanamori H."/>
            <person name="Katayose Y."/>
            <person name="Fujisawa M."/>
            <person name="Namiki N."/>
            <person name="Mizuno H."/>
            <person name="Yamamoto K."/>
            <person name="Antonio B.A."/>
            <person name="Baba T."/>
            <person name="Sakata K."/>
            <person name="Nagamura Y."/>
            <person name="Aoki H."/>
            <person name="Arikawa K."/>
            <person name="Arita K."/>
            <person name="Bito T."/>
            <person name="Chiden Y."/>
            <person name="Fujitsuka N."/>
            <person name="Fukunaka R."/>
            <person name="Hamada M."/>
            <person name="Harada C."/>
            <person name="Hayashi A."/>
            <person name="Hijishita S."/>
            <person name="Honda M."/>
            <person name="Hosokawa S."/>
            <person name="Ichikawa Y."/>
            <person name="Idonuma A."/>
            <person name="Iijima M."/>
            <person name="Ikeda M."/>
            <person name="Ikeno M."/>
            <person name="Ito K."/>
            <person name="Ito S."/>
            <person name="Ito T."/>
            <person name="Ito Y."/>
            <person name="Ito Y."/>
            <person name="Iwabuchi A."/>
            <person name="Kamiya K."/>
            <person name="Karasawa W."/>
            <person name="Kurita K."/>
            <person name="Katagiri S."/>
            <person name="Kikuta A."/>
            <person name="Kobayashi H."/>
            <person name="Kobayashi N."/>
            <person name="Machita K."/>
            <person name="Maehara T."/>
            <person name="Masukawa M."/>
            <person name="Mizubayashi T."/>
            <person name="Mukai Y."/>
            <person name="Nagasaki H."/>
            <person name="Nagata Y."/>
            <person name="Naito S."/>
            <person name="Nakashima M."/>
            <person name="Nakama Y."/>
            <person name="Nakamichi Y."/>
            <person name="Nakamura M."/>
            <person name="Meguro A."/>
            <person name="Negishi M."/>
            <person name="Ohta I."/>
            <person name="Ohta T."/>
            <person name="Okamoto M."/>
            <person name="Ono N."/>
            <person name="Saji S."/>
            <person name="Sakaguchi M."/>
            <person name="Sakai K."/>
            <person name="Shibata M."/>
            <person name="Shimokawa T."/>
            <person name="Song J."/>
            <person name="Takazaki Y."/>
            <person name="Terasawa K."/>
            <person name="Tsugane M."/>
            <person name="Tsuji K."/>
            <person name="Ueda S."/>
            <person name="Waki K."/>
            <person name="Yamagata H."/>
            <person name="Yamamoto M."/>
            <person name="Yamamoto S."/>
            <person name="Yamane H."/>
            <person name="Yoshiki S."/>
            <person name="Yoshihara R."/>
            <person name="Yukawa K."/>
            <person name="Zhong H."/>
            <person name="Yano M."/>
            <person name="Yuan Q."/>
            <person name="Ouyang S."/>
            <person name="Liu J."/>
            <person name="Jones K.M."/>
            <person name="Gansberger K."/>
            <person name="Moffat K."/>
            <person name="Hill J."/>
            <person name="Bera J."/>
            <person name="Fadrosh D."/>
            <person name="Jin S."/>
            <person name="Johri S."/>
            <person name="Kim M."/>
            <person name="Overton L."/>
            <person name="Reardon M."/>
            <person name="Tsitrin T."/>
            <person name="Vuong H."/>
            <person name="Weaver B."/>
            <person name="Ciecko A."/>
            <person name="Tallon L."/>
            <person name="Jackson J."/>
            <person name="Pai G."/>
            <person name="Aken S.V."/>
            <person name="Utterback T."/>
            <person name="Reidmuller S."/>
            <person name="Feldblyum T."/>
            <person name="Hsiao J."/>
            <person name="Zismann V."/>
            <person name="Iobst S."/>
            <person name="de Vazeille A.R."/>
            <person name="Buell C.R."/>
            <person name="Ying K."/>
            <person name="Li Y."/>
            <person name="Lu T."/>
            <person name="Huang Y."/>
            <person name="Zhao Q."/>
            <person name="Feng Q."/>
            <person name="Zhang L."/>
            <person name="Zhu J."/>
            <person name="Weng Q."/>
            <person name="Mu J."/>
            <person name="Lu Y."/>
            <person name="Fan D."/>
            <person name="Liu Y."/>
            <person name="Guan J."/>
            <person name="Zhang Y."/>
            <person name="Yu S."/>
            <person name="Liu X."/>
            <person name="Zhang Y."/>
            <person name="Hong G."/>
            <person name="Han B."/>
            <person name="Choisne N."/>
            <person name="Demange N."/>
            <person name="Orjeda G."/>
            <person name="Samain S."/>
            <person name="Cattolico L."/>
            <person name="Pelletier E."/>
            <person name="Couloux A."/>
            <person name="Segurens B."/>
            <person name="Wincker P."/>
            <person name="D'Hont A."/>
            <person name="Scarpelli C."/>
            <person name="Weissenbach J."/>
            <person name="Salanoubat M."/>
            <person name="Quetier F."/>
            <person name="Yu Y."/>
            <person name="Kim H.R."/>
            <person name="Rambo T."/>
            <person name="Currie J."/>
            <person name="Collura K."/>
            <person name="Luo M."/>
            <person name="Yang T."/>
            <person name="Ammiraju J.S.S."/>
            <person name="Engler F."/>
            <person name="Soderlund C."/>
            <person name="Wing R.A."/>
            <person name="Palmer L.E."/>
            <person name="de la Bastide M."/>
            <person name="Spiegel L."/>
            <person name="Nascimento L."/>
            <person name="Zutavern T."/>
            <person name="O'Shaughnessy A."/>
            <person name="Dike S."/>
            <person name="Dedhia N."/>
            <person name="Preston R."/>
            <person name="Balija V."/>
            <person name="McCombie W.R."/>
            <person name="Chow T."/>
            <person name="Chen H."/>
            <person name="Chung M."/>
            <person name="Chen C."/>
            <person name="Shaw J."/>
            <person name="Wu H."/>
            <person name="Hsiao K."/>
            <person name="Chao Y."/>
            <person name="Chu M."/>
            <person name="Cheng C."/>
            <person name="Hour A."/>
            <person name="Lee P."/>
            <person name="Lin S."/>
            <person name="Lin Y."/>
            <person name="Liou J."/>
            <person name="Liu S."/>
            <person name="Hsing Y."/>
            <person name="Raghuvanshi S."/>
            <person name="Mohanty A."/>
            <person name="Bharti A.K."/>
            <person name="Gaur A."/>
            <person name="Gupta V."/>
            <person name="Kumar D."/>
            <person name="Ravi V."/>
            <person name="Vij S."/>
            <person name="Kapur A."/>
            <person name="Khurana P."/>
            <person name="Khurana P."/>
            <person name="Khurana J.P."/>
            <person name="Tyagi A.K."/>
            <person name="Gaikwad K."/>
            <person name="Singh A."/>
            <person name="Dalal V."/>
            <person name="Srivastava S."/>
            <person name="Dixit A."/>
            <person name="Pal A.K."/>
            <person name="Ghazi I.A."/>
            <person name="Yadav M."/>
            <person name="Pandit A."/>
            <person name="Bhargava A."/>
            <person name="Sureshbabu K."/>
            <person name="Batra K."/>
            <person name="Sharma T.R."/>
            <person name="Mohapatra T."/>
            <person name="Singh N.K."/>
            <person name="Messing J."/>
            <person name="Nelson A.B."/>
            <person name="Fuks G."/>
            <person name="Kavchok S."/>
            <person name="Keizer G."/>
            <person name="Linton E."/>
            <person name="Llaca V."/>
            <person name="Song R."/>
            <person name="Tanyolac B."/>
            <person name="Young S."/>
            <person name="Ho-Il K."/>
            <person name="Hahn J.H."/>
            <person name="Sangsakoo G."/>
            <person name="Vanavichit A."/>
            <person name="de Mattos Luiz.A.T."/>
            <person name="Zimmer P.D."/>
            <person name="Malone G."/>
            <person name="Dellagostin O."/>
            <person name="de Oliveira A.C."/>
            <person name="Bevan M."/>
            <person name="Bancroft I."/>
            <person name="Minx P."/>
            <person name="Cordum H."/>
            <person name="Wilson R."/>
            <person name="Cheng Z."/>
            <person name="Jin W."/>
            <person name="Jiang J."/>
            <person name="Leong S.A."/>
            <person name="Iwama H."/>
            <person name="Gojobori T."/>
            <person name="Itoh T."/>
            <person name="Niimura Y."/>
            <person name="Fujii Y."/>
            <person name="Habara T."/>
            <person name="Sakai H."/>
            <person name="Sato Y."/>
            <person name="Wilson G."/>
            <person name="Kumar K."/>
            <person name="McCouch S."/>
            <person name="Juretic N."/>
            <person name="Hoen D."/>
            <person name="Wright S."/>
            <person name="Bruskiewich R."/>
            <person name="Bureau T."/>
            <person name="Miyao A."/>
            <person name="Hirochika H."/>
            <person name="Nishikawa T."/>
            <person name="Kadowaki K."/>
            <person name="Sugiura M."/>
            <person name="Burr B."/>
            <person name="Sasaki T."/>
        </authorList>
    </citation>
    <scope>NUCLEOTIDE SEQUENCE [LARGE SCALE GENOMIC DNA]</scope>
    <source>
        <strain evidence="2">cv. Nipponbare</strain>
    </source>
</reference>
<dbReference type="AlphaFoldDB" id="Q69ND2"/>
<dbReference type="EMBL" id="AP005684">
    <property type="protein sequence ID" value="BAD36209.1"/>
    <property type="molecule type" value="Genomic_DNA"/>
</dbReference>